<dbReference type="Gene3D" id="3.90.215.10">
    <property type="entry name" value="Gamma Fibrinogen, chain A, domain 1"/>
    <property type="match status" value="1"/>
</dbReference>
<evidence type="ECO:0000259" key="1">
    <source>
        <dbReference type="PROSITE" id="PS51406"/>
    </source>
</evidence>
<accession>A0A3P9JPY6</accession>
<dbReference type="Proteomes" id="UP000265200">
    <property type="component" value="Chromosome 23"/>
</dbReference>
<sequence length="379" mass="42337">MFVDFRRTPTQHAPLIVNGAAVERVSCTKFLGVHISDDLSWNHNTASLAKKSQQRLYFLRKLKRARAPPPIMQTFYRGTIESILTSCITVWYGACNASCRKTLQHIVKTAEKIIGVPLTGLSDIYCSRLTRKAIRIARDPSQSHFNLLPSGRRLQSLQARTSRLKDSFLHQAIRNLNSLPALPPLIGENGIWTVIQKRTGGAVAFDREWTAYKNGFGFASWDHWLGLEKISAMTKDKSKRWKLRVDLWDFEGGNAYAEYEDFRLGDEGTNYRLSVGRYSGTAGDAIRGAYPGSDQNGYGFSTSDHDSDGCNPCIFGDIYSKCGSASLNGDWHPKGDNIFLSSGLHWGTWKGPINTCTSCMSMITFAGNSNMVYVPYFAE</sequence>
<dbReference type="Pfam" id="PF00147">
    <property type="entry name" value="Fibrinogen_C"/>
    <property type="match status" value="1"/>
</dbReference>
<dbReference type="GO" id="GO:0008168">
    <property type="term" value="F:methyltransferase activity"/>
    <property type="evidence" value="ECO:0007669"/>
    <property type="project" value="InterPro"/>
</dbReference>
<dbReference type="PANTHER" id="PTHR19143">
    <property type="entry name" value="FIBRINOGEN/TENASCIN/ANGIOPOEITIN"/>
    <property type="match status" value="1"/>
</dbReference>
<dbReference type="PANTHER" id="PTHR19143:SF263">
    <property type="entry name" value="FIBRINOGEN-LIKE PROTEIN 1"/>
    <property type="match status" value="1"/>
</dbReference>
<evidence type="ECO:0000313" key="3">
    <source>
        <dbReference type="Proteomes" id="UP000265200"/>
    </source>
</evidence>
<dbReference type="InterPro" id="IPR014716">
    <property type="entry name" value="Fibrinogen_a/b/g_C_1"/>
</dbReference>
<dbReference type="Pfam" id="PF09004">
    <property type="entry name" value="ALKBH8_N"/>
    <property type="match status" value="1"/>
</dbReference>
<organism evidence="2 3">
    <name type="scientific">Oryzias latipes</name>
    <name type="common">Japanese rice fish</name>
    <name type="synonym">Japanese killifish</name>
    <dbReference type="NCBI Taxonomy" id="8090"/>
    <lineage>
        <taxon>Eukaryota</taxon>
        <taxon>Metazoa</taxon>
        <taxon>Chordata</taxon>
        <taxon>Craniata</taxon>
        <taxon>Vertebrata</taxon>
        <taxon>Euteleostomi</taxon>
        <taxon>Actinopterygii</taxon>
        <taxon>Neopterygii</taxon>
        <taxon>Teleostei</taxon>
        <taxon>Neoteleostei</taxon>
        <taxon>Acanthomorphata</taxon>
        <taxon>Ovalentaria</taxon>
        <taxon>Atherinomorphae</taxon>
        <taxon>Beloniformes</taxon>
        <taxon>Adrianichthyidae</taxon>
        <taxon>Oryziinae</taxon>
        <taxon>Oryzias</taxon>
    </lineage>
</organism>
<dbReference type="AlphaFoldDB" id="A0A3P9JPY6"/>
<feature type="domain" description="Fibrinogen C-terminal" evidence="1">
    <location>
        <begin position="145"/>
        <end position="367"/>
    </location>
</feature>
<name>A0A3P9JPY6_ORYLA</name>
<reference key="1">
    <citation type="journal article" date="2007" name="Nature">
        <title>The medaka draft genome and insights into vertebrate genome evolution.</title>
        <authorList>
            <person name="Kasahara M."/>
            <person name="Naruse K."/>
            <person name="Sasaki S."/>
            <person name="Nakatani Y."/>
            <person name="Qu W."/>
            <person name="Ahsan B."/>
            <person name="Yamada T."/>
            <person name="Nagayasu Y."/>
            <person name="Doi K."/>
            <person name="Kasai Y."/>
            <person name="Jindo T."/>
            <person name="Kobayashi D."/>
            <person name="Shimada A."/>
            <person name="Toyoda A."/>
            <person name="Kuroki Y."/>
            <person name="Fujiyama A."/>
            <person name="Sasaki T."/>
            <person name="Shimizu A."/>
            <person name="Asakawa S."/>
            <person name="Shimizu N."/>
            <person name="Hashimoto S."/>
            <person name="Yang J."/>
            <person name="Lee Y."/>
            <person name="Matsushima K."/>
            <person name="Sugano S."/>
            <person name="Sakaizumi M."/>
            <person name="Narita T."/>
            <person name="Ohishi K."/>
            <person name="Haga S."/>
            <person name="Ohta F."/>
            <person name="Nomoto H."/>
            <person name="Nogata K."/>
            <person name="Morishita T."/>
            <person name="Endo T."/>
            <person name="Shin-I T."/>
            <person name="Takeda H."/>
            <person name="Morishita S."/>
            <person name="Kohara Y."/>
        </authorList>
    </citation>
    <scope>NUCLEOTIDE SEQUENCE [LARGE SCALE GENOMIC DNA]</scope>
    <source>
        <strain>Hd-rR</strain>
    </source>
</reference>
<dbReference type="PROSITE" id="PS51406">
    <property type="entry name" value="FIBRINOGEN_C_2"/>
    <property type="match status" value="1"/>
</dbReference>
<dbReference type="InterPro" id="IPR002181">
    <property type="entry name" value="Fibrinogen_a/b/g_C_dom"/>
</dbReference>
<proteinExistence type="predicted"/>
<dbReference type="SMART" id="SM00186">
    <property type="entry name" value="FBG"/>
    <property type="match status" value="1"/>
</dbReference>
<reference evidence="2" key="3">
    <citation type="submission" date="2025-08" db="UniProtKB">
        <authorList>
            <consortium name="Ensembl"/>
        </authorList>
    </citation>
    <scope>IDENTIFICATION</scope>
    <source>
        <strain evidence="2">HSOK</strain>
    </source>
</reference>
<evidence type="ECO:0000313" key="2">
    <source>
        <dbReference type="Ensembl" id="ENSORLP00015034189.1"/>
    </source>
</evidence>
<dbReference type="SUPFAM" id="SSF56496">
    <property type="entry name" value="Fibrinogen C-terminal domain-like"/>
    <property type="match status" value="1"/>
</dbReference>
<protein>
    <recommendedName>
        <fullName evidence="1">Fibrinogen C-terminal domain-containing protein</fullName>
    </recommendedName>
</protein>
<dbReference type="GO" id="GO:0016706">
    <property type="term" value="F:2-oxoglutarate-dependent dioxygenase activity"/>
    <property type="evidence" value="ECO:0007669"/>
    <property type="project" value="InterPro"/>
</dbReference>
<reference evidence="2 3" key="2">
    <citation type="submission" date="2017-04" db="EMBL/GenBank/DDBJ databases">
        <title>CpG methylation of centromeres and impact of large insertions on vertebrate speciation.</title>
        <authorList>
            <person name="Ichikawa K."/>
            <person name="Yoshimura J."/>
            <person name="Morishita S."/>
        </authorList>
    </citation>
    <scope>NUCLEOTIDE SEQUENCE</scope>
    <source>
        <strain evidence="2 3">HSOK</strain>
    </source>
</reference>
<reference evidence="2" key="4">
    <citation type="submission" date="2025-09" db="UniProtKB">
        <authorList>
            <consortium name="Ensembl"/>
        </authorList>
    </citation>
    <scope>IDENTIFICATION</scope>
    <source>
        <strain evidence="2">HSOK</strain>
    </source>
</reference>
<dbReference type="InterPro" id="IPR015095">
    <property type="entry name" value="AlkB_hom8_N"/>
</dbReference>
<dbReference type="InterPro" id="IPR050373">
    <property type="entry name" value="Fibrinogen_C-term_domain"/>
</dbReference>
<dbReference type="InterPro" id="IPR036056">
    <property type="entry name" value="Fibrinogen-like_C"/>
</dbReference>
<dbReference type="Ensembl" id="ENSORLT00015027780.1">
    <property type="protein sequence ID" value="ENSORLP00015034189.1"/>
    <property type="gene ID" value="ENSORLG00015000559.1"/>
</dbReference>